<dbReference type="Gene3D" id="3.20.20.80">
    <property type="entry name" value="Glycosidases"/>
    <property type="match status" value="1"/>
</dbReference>
<dbReference type="SUPFAM" id="SSF51445">
    <property type="entry name" value="(Trans)glycosidases"/>
    <property type="match status" value="1"/>
</dbReference>
<dbReference type="InterPro" id="IPR013780">
    <property type="entry name" value="Glyco_hydro_b"/>
</dbReference>
<feature type="domain" description="Beta-glucuronidase C-terminal" evidence="2">
    <location>
        <begin position="459"/>
        <end position="563"/>
    </location>
</feature>
<feature type="chain" id="PRO_5034354506" evidence="1">
    <location>
        <begin position="21"/>
        <end position="656"/>
    </location>
</feature>
<dbReference type="InterPro" id="IPR017853">
    <property type="entry name" value="GH"/>
</dbReference>
<evidence type="ECO:0000313" key="4">
    <source>
        <dbReference type="Proteomes" id="UP000521943"/>
    </source>
</evidence>
<proteinExistence type="predicted"/>
<keyword evidence="3" id="KW-0378">Hydrolase</keyword>
<dbReference type="PANTHER" id="PTHR36183:SF2">
    <property type="entry name" value="BETA-GLUCURONIDASE C-TERMINAL DOMAIN-CONTAINING PROTEIN"/>
    <property type="match status" value="1"/>
</dbReference>
<gene>
    <name evidence="3" type="ORF">DFP72DRAFT_820559</name>
</gene>
<dbReference type="GO" id="GO:0016787">
    <property type="term" value="F:hydrolase activity"/>
    <property type="evidence" value="ECO:0007669"/>
    <property type="project" value="UniProtKB-KW"/>
</dbReference>
<comment type="caution">
    <text evidence="3">The sequence shown here is derived from an EMBL/GenBank/DDBJ whole genome shotgun (WGS) entry which is preliminary data.</text>
</comment>
<protein>
    <submittedName>
        <fullName evidence="3">Glycoside hydrolase family 79 protein</fullName>
    </submittedName>
</protein>
<dbReference type="InterPro" id="IPR031728">
    <property type="entry name" value="GlcAase_C"/>
</dbReference>
<organism evidence="3 4">
    <name type="scientific">Ephemerocybe angulata</name>
    <dbReference type="NCBI Taxonomy" id="980116"/>
    <lineage>
        <taxon>Eukaryota</taxon>
        <taxon>Fungi</taxon>
        <taxon>Dikarya</taxon>
        <taxon>Basidiomycota</taxon>
        <taxon>Agaricomycotina</taxon>
        <taxon>Agaricomycetes</taxon>
        <taxon>Agaricomycetidae</taxon>
        <taxon>Agaricales</taxon>
        <taxon>Agaricineae</taxon>
        <taxon>Psathyrellaceae</taxon>
        <taxon>Ephemerocybe</taxon>
    </lineage>
</organism>
<dbReference type="PANTHER" id="PTHR36183">
    <property type="entry name" value="BETA-GLUCURONIDASE"/>
    <property type="match status" value="1"/>
</dbReference>
<reference evidence="3 4" key="1">
    <citation type="submission" date="2020-07" db="EMBL/GenBank/DDBJ databases">
        <title>Comparative genomics of pyrophilous fungi reveals a link between fire events and developmental genes.</title>
        <authorList>
            <consortium name="DOE Joint Genome Institute"/>
            <person name="Steindorff A.S."/>
            <person name="Carver A."/>
            <person name="Calhoun S."/>
            <person name="Stillman K."/>
            <person name="Liu H."/>
            <person name="Lipzen A."/>
            <person name="Pangilinan J."/>
            <person name="Labutti K."/>
            <person name="Bruns T.D."/>
            <person name="Grigoriev I.V."/>
        </authorList>
    </citation>
    <scope>NUCLEOTIDE SEQUENCE [LARGE SCALE GENOMIC DNA]</scope>
    <source>
        <strain evidence="3 4">CBS 144469</strain>
    </source>
</reference>
<dbReference type="AlphaFoldDB" id="A0A8H6M1I9"/>
<dbReference type="Proteomes" id="UP000521943">
    <property type="component" value="Unassembled WGS sequence"/>
</dbReference>
<evidence type="ECO:0000256" key="1">
    <source>
        <dbReference type="SAM" id="SignalP"/>
    </source>
</evidence>
<dbReference type="EMBL" id="JACGCI010000073">
    <property type="protein sequence ID" value="KAF6748262.1"/>
    <property type="molecule type" value="Genomic_DNA"/>
</dbReference>
<evidence type="ECO:0000313" key="3">
    <source>
        <dbReference type="EMBL" id="KAF6748262.1"/>
    </source>
</evidence>
<keyword evidence="4" id="KW-1185">Reference proteome</keyword>
<evidence type="ECO:0000259" key="2">
    <source>
        <dbReference type="Pfam" id="PF16862"/>
    </source>
</evidence>
<sequence>MLVLALWSVFLTVVTQAVEAQVTVYGQIPLAQQSPTTTAGQAPVATLPAYDATVLTPPPPPETPINQLRFEMPREAAQAQGLSIPHKGSSFFGFSIEMSVITQTIGKNSTHLFPPFLNLMSNIVERAGSVMIRLGGNTQEYAKFHEGLFDDGRITQKEDSGSKQTTETPAVLYTIDMFRMAANISSLLNVKWFLGLPFNDTSTFHLDMAEYGQTILGDNLLALQAGNEPDLYVAHQKRPEGWGVADYTSELNRMLGVVDSNDKMPVKNKFVAPSISQPDWNDIWNSGFVNTFKDRLFALTVERYPNNNCFMQFGAGTFVDPQALFPQFLSHKYSTDLLANYLDVSRIAQEASLPFVMFETNTGSCGGFPGLSQSYGAALWILDYGLQMAYSNFTNALLHLGGQNVYYNPWISPPTNQTAFNQWTVGSSFYPPMIIAEVFGKSDTARIVDLRAASDFTPAYAIYERDVLTKFALFNFINDPAGNNNIDVSISIPNAGVPDSVKVKYFLADSVQAKMGLTWAGQTFGNNFEADGRLKGALNVTTVNCDRTANVCHIPLRAPSFALVFMDSNEATEVGQATATFATTAFTKGHNTIKADPSLVAMSNGHGGKERLKLGSTSHGSVEKNAASRGVEVVQSLCVLVSAMFGGWVVSRGFMR</sequence>
<dbReference type="Gene3D" id="2.60.40.1180">
    <property type="entry name" value="Golgi alpha-mannosidase II"/>
    <property type="match status" value="1"/>
</dbReference>
<accession>A0A8H6M1I9</accession>
<dbReference type="Pfam" id="PF16862">
    <property type="entry name" value="Glyco_hydro_79C"/>
    <property type="match status" value="1"/>
</dbReference>
<keyword evidence="1" id="KW-0732">Signal</keyword>
<name>A0A8H6M1I9_9AGAR</name>
<feature type="signal peptide" evidence="1">
    <location>
        <begin position="1"/>
        <end position="20"/>
    </location>
</feature>
<dbReference type="InterPro" id="IPR052974">
    <property type="entry name" value="GH79_Enzymes"/>
</dbReference>
<dbReference type="OrthoDB" id="2796951at2759"/>